<sequence length="369" mass="40979">MQTSTLNAAETITTTIPDTNTDTGFPDVPEDNRHDRHSCCWDESICDNAATHFIIEFCQDPDCTASHQSYYCAQHYAIMLSRIIAHLKECPGYKHPEPCDENRNVTLAHIAAFGKIEDDDIDVRNPRDDSASADTTADDEPLWATDDTVTITPDMSLADIRAAIEKATEVDYFHTPLHVVRFKPLPADLPQKERSTEVLQFDDLHLAPVTHWSLDVARDFERGANTSMSSSLHMVYESVSDASANAPINASATYGRFVMHAQIPPTPQMIAEDDDPDVIPGIYGIVTDRVNLVFPFTDDAVLSSNTFSNYGENVIEVRSGVRMREDRTADGALYDATEPNSAEILKSIDDSSRWLHQLIDTGANPQMTD</sequence>
<accession>A0A2D3D4K4</accession>
<dbReference type="RefSeq" id="WP_099721175.1">
    <property type="nucleotide sequence ID" value="NZ_CP018044.1"/>
</dbReference>
<dbReference type="KEGG" id="bcho:BcFMB_04690"/>
<dbReference type="EMBL" id="CP018044">
    <property type="protein sequence ID" value="ATU20331.1"/>
    <property type="molecule type" value="Genomic_DNA"/>
</dbReference>
<protein>
    <submittedName>
        <fullName evidence="1">Uncharacterized protein</fullName>
    </submittedName>
</protein>
<organism evidence="1 2">
    <name type="scientific">Bifidobacterium choerinum</name>
    <dbReference type="NCBI Taxonomy" id="35760"/>
    <lineage>
        <taxon>Bacteria</taxon>
        <taxon>Bacillati</taxon>
        <taxon>Actinomycetota</taxon>
        <taxon>Actinomycetes</taxon>
        <taxon>Bifidobacteriales</taxon>
        <taxon>Bifidobacteriaceae</taxon>
        <taxon>Bifidobacterium</taxon>
    </lineage>
</organism>
<evidence type="ECO:0000313" key="2">
    <source>
        <dbReference type="Proteomes" id="UP000229907"/>
    </source>
</evidence>
<reference evidence="1 2" key="1">
    <citation type="submission" date="2016-11" db="EMBL/GenBank/DDBJ databases">
        <title>complete genome sequence of Bifidobacterium choerinum strain FMB-1.</title>
        <authorList>
            <person name="Park C.-S."/>
            <person name="Jung D.-H."/>
            <person name="Choi D.-S."/>
        </authorList>
    </citation>
    <scope>NUCLEOTIDE SEQUENCE [LARGE SCALE GENOMIC DNA]</scope>
    <source>
        <strain evidence="1 2">FMB-1</strain>
    </source>
</reference>
<gene>
    <name evidence="1" type="ORF">BcFMB_04690</name>
</gene>
<evidence type="ECO:0000313" key="1">
    <source>
        <dbReference type="EMBL" id="ATU20331.1"/>
    </source>
</evidence>
<proteinExistence type="predicted"/>
<dbReference type="Proteomes" id="UP000229907">
    <property type="component" value="Chromosome"/>
</dbReference>
<name>A0A2D3D4K4_9BIFI</name>
<dbReference type="AlphaFoldDB" id="A0A2D3D4K4"/>